<keyword evidence="2" id="KW-1185">Reference proteome</keyword>
<dbReference type="Gene3D" id="3.40.50.1820">
    <property type="entry name" value="alpha/beta hydrolase"/>
    <property type="match status" value="1"/>
</dbReference>
<dbReference type="SUPFAM" id="SSF53474">
    <property type="entry name" value="alpha/beta-Hydrolases"/>
    <property type="match status" value="1"/>
</dbReference>
<evidence type="ECO:0000313" key="2">
    <source>
        <dbReference type="Proteomes" id="UP000234331"/>
    </source>
</evidence>
<dbReference type="AlphaFoldDB" id="A0A2I2KKG9"/>
<proteinExistence type="predicted"/>
<protein>
    <submittedName>
        <fullName evidence="1">Uncharacterized protein</fullName>
    </submittedName>
</protein>
<accession>A0A2I2KKG9</accession>
<sequence>MGANDEIFPEAGAHAYRDDLPDAEINILDTGRFALEDHAEVVAQHIARFTARLWARARGDPRRAAAAGAAARRASARLRLPECRADRPLRPVVNRSPLRSLPTFRRRR</sequence>
<gene>
    <name evidence="1" type="ORF">FRACA_1290022</name>
</gene>
<organism evidence="1 2">
    <name type="scientific">Frankia canadensis</name>
    <dbReference type="NCBI Taxonomy" id="1836972"/>
    <lineage>
        <taxon>Bacteria</taxon>
        <taxon>Bacillati</taxon>
        <taxon>Actinomycetota</taxon>
        <taxon>Actinomycetes</taxon>
        <taxon>Frankiales</taxon>
        <taxon>Frankiaceae</taxon>
        <taxon>Frankia</taxon>
    </lineage>
</organism>
<dbReference type="EMBL" id="FZMO01000034">
    <property type="protein sequence ID" value="SNQ46169.1"/>
    <property type="molecule type" value="Genomic_DNA"/>
</dbReference>
<dbReference type="InterPro" id="IPR029058">
    <property type="entry name" value="AB_hydrolase_fold"/>
</dbReference>
<reference evidence="1 2" key="1">
    <citation type="submission" date="2017-06" db="EMBL/GenBank/DDBJ databases">
        <authorList>
            <person name="Kim H.J."/>
            <person name="Triplett B.A."/>
        </authorList>
    </citation>
    <scope>NUCLEOTIDE SEQUENCE [LARGE SCALE GENOMIC DNA]</scope>
    <source>
        <strain evidence="1">FRACA_ARgP5</strain>
    </source>
</reference>
<name>A0A2I2KKG9_9ACTN</name>
<dbReference type="Proteomes" id="UP000234331">
    <property type="component" value="Unassembled WGS sequence"/>
</dbReference>
<evidence type="ECO:0000313" key="1">
    <source>
        <dbReference type="EMBL" id="SNQ46169.1"/>
    </source>
</evidence>